<evidence type="ECO:0000256" key="5">
    <source>
        <dbReference type="ARBA" id="ARBA00020265"/>
    </source>
</evidence>
<evidence type="ECO:0000256" key="1">
    <source>
        <dbReference type="ARBA" id="ARBA00004123"/>
    </source>
</evidence>
<keyword evidence="11" id="KW-1185">Reference proteome</keyword>
<dbReference type="InterPro" id="IPR027417">
    <property type="entry name" value="P-loop_NTPase"/>
</dbReference>
<dbReference type="eggNOG" id="KOG3949">
    <property type="taxonomic scope" value="Eukaryota"/>
</dbReference>
<organism evidence="10 11">
    <name type="scientific">Huiozyma naganishii (strain ATCC MYA-139 / BCRC 22969 / CBS 8797 / KCTC 17520 / NBRC 10181 / NCYC 3082 / Yp74L-3)</name>
    <name type="common">Yeast</name>
    <name type="synonym">Kazachstania naganishii</name>
    <dbReference type="NCBI Taxonomy" id="1071383"/>
    <lineage>
        <taxon>Eukaryota</taxon>
        <taxon>Fungi</taxon>
        <taxon>Dikarya</taxon>
        <taxon>Ascomycota</taxon>
        <taxon>Saccharomycotina</taxon>
        <taxon>Saccharomycetes</taxon>
        <taxon>Saccharomycetales</taxon>
        <taxon>Saccharomycetaceae</taxon>
        <taxon>Huiozyma</taxon>
    </lineage>
</organism>
<feature type="compositionally biased region" description="Low complexity" evidence="9">
    <location>
        <begin position="21"/>
        <end position="35"/>
    </location>
</feature>
<dbReference type="AlphaFoldDB" id="J7RE80"/>
<comment type="pathway">
    <text evidence="3">tRNA modification; 5-methoxycarbonylmethyl-2-thiouridine-tRNA biosynthesis.</text>
</comment>
<dbReference type="GO" id="GO:0005737">
    <property type="term" value="C:cytoplasm"/>
    <property type="evidence" value="ECO:0007669"/>
    <property type="project" value="UniProtKB-SubCell"/>
</dbReference>
<dbReference type="CDD" id="cd19494">
    <property type="entry name" value="Elp4"/>
    <property type="match status" value="1"/>
</dbReference>
<dbReference type="RefSeq" id="XP_022462109.1">
    <property type="nucleotide sequence ID" value="XM_022611238.1"/>
</dbReference>
<keyword evidence="6" id="KW-0963">Cytoplasm</keyword>
<dbReference type="HOGENOM" id="CLU_040685_0_0_1"/>
<evidence type="ECO:0000256" key="2">
    <source>
        <dbReference type="ARBA" id="ARBA00004496"/>
    </source>
</evidence>
<comment type="similarity">
    <text evidence="4">Belongs to the ELP4 family.</text>
</comment>
<dbReference type="InterPro" id="IPR008728">
    <property type="entry name" value="Elongator_complex_protein_4"/>
</dbReference>
<dbReference type="Pfam" id="PF05625">
    <property type="entry name" value="PAXNEB"/>
    <property type="match status" value="1"/>
</dbReference>
<dbReference type="UniPathway" id="UPA00988"/>
<dbReference type="GO" id="GO:0000049">
    <property type="term" value="F:tRNA binding"/>
    <property type="evidence" value="ECO:0007669"/>
    <property type="project" value="EnsemblFungi"/>
</dbReference>
<evidence type="ECO:0000256" key="9">
    <source>
        <dbReference type="SAM" id="MobiDB-lite"/>
    </source>
</evidence>
<dbReference type="Proteomes" id="UP000006310">
    <property type="component" value="Chromosome 1"/>
</dbReference>
<dbReference type="PANTHER" id="PTHR12896">
    <property type="entry name" value="PAX6 NEIGHBOR PROTEIN PAXNEB"/>
    <property type="match status" value="1"/>
</dbReference>
<evidence type="ECO:0000256" key="4">
    <source>
        <dbReference type="ARBA" id="ARBA00007573"/>
    </source>
</evidence>
<evidence type="ECO:0000256" key="7">
    <source>
        <dbReference type="ARBA" id="ARBA00022694"/>
    </source>
</evidence>
<comment type="subcellular location">
    <subcellularLocation>
        <location evidence="2">Cytoplasm</location>
    </subcellularLocation>
    <subcellularLocation>
        <location evidence="1">Nucleus</location>
    </subcellularLocation>
</comment>
<dbReference type="GO" id="GO:0016887">
    <property type="term" value="F:ATP hydrolysis activity"/>
    <property type="evidence" value="ECO:0007669"/>
    <property type="project" value="EnsemblFungi"/>
</dbReference>
<dbReference type="PANTHER" id="PTHR12896:SF1">
    <property type="entry name" value="ELONGATOR COMPLEX PROTEIN 4"/>
    <property type="match status" value="1"/>
</dbReference>
<feature type="region of interest" description="Disordered" evidence="9">
    <location>
        <begin position="409"/>
        <end position="451"/>
    </location>
</feature>
<dbReference type="GO" id="GO:0008023">
    <property type="term" value="C:transcription elongation factor complex"/>
    <property type="evidence" value="ECO:0007669"/>
    <property type="project" value="TreeGrafter"/>
</dbReference>
<reference evidence="10 11" key="1">
    <citation type="journal article" date="2011" name="Proc. Natl. Acad. Sci. U.S.A.">
        <title>Evolutionary erosion of yeast sex chromosomes by mating-type switching accidents.</title>
        <authorList>
            <person name="Gordon J.L."/>
            <person name="Armisen D."/>
            <person name="Proux-Wera E."/>
            <person name="Oheigeartaigh S.S."/>
            <person name="Byrne K.P."/>
            <person name="Wolfe K.H."/>
        </authorList>
    </citation>
    <scope>NUCLEOTIDE SEQUENCE [LARGE SCALE GENOMIC DNA]</scope>
    <source>
        <strain evidence="11">ATCC MYA-139 / BCRC 22969 / CBS 8797 / CCRC 22969 / KCTC 17520 / NBRC 10181 / NCYC 3082</strain>
    </source>
</reference>
<reference evidence="11" key="2">
    <citation type="submission" date="2012-08" db="EMBL/GenBank/DDBJ databases">
        <title>Genome sequence of Kazachstania naganishii.</title>
        <authorList>
            <person name="Gordon J.L."/>
            <person name="Armisen D."/>
            <person name="Proux-Wera E."/>
            <person name="OhEigeartaigh S.S."/>
            <person name="Byrne K.P."/>
            <person name="Wolfe K.H."/>
        </authorList>
    </citation>
    <scope>NUCLEOTIDE SEQUENCE [LARGE SCALE GENOMIC DNA]</scope>
    <source>
        <strain evidence="11">ATCC MYA-139 / BCRC 22969 / CBS 8797 / CCRC 22969 / KCTC 17520 / NBRC 10181 / NCYC 3082</strain>
    </source>
</reference>
<dbReference type="Gene3D" id="3.40.50.300">
    <property type="entry name" value="P-loop containing nucleotide triphosphate hydrolases"/>
    <property type="match status" value="1"/>
</dbReference>
<dbReference type="GO" id="GO:0033588">
    <property type="term" value="C:elongator holoenzyme complex"/>
    <property type="evidence" value="ECO:0007669"/>
    <property type="project" value="EnsemblFungi"/>
</dbReference>
<evidence type="ECO:0000256" key="8">
    <source>
        <dbReference type="ARBA" id="ARBA00023242"/>
    </source>
</evidence>
<accession>J7RE80</accession>
<feature type="compositionally biased region" description="Polar residues" evidence="9">
    <location>
        <begin position="439"/>
        <end position="451"/>
    </location>
</feature>
<dbReference type="GO" id="GO:0042802">
    <property type="term" value="F:identical protein binding"/>
    <property type="evidence" value="ECO:0007669"/>
    <property type="project" value="EnsemblFungi"/>
</dbReference>
<dbReference type="OrthoDB" id="289162at2759"/>
<dbReference type="EMBL" id="HE978314">
    <property type="protein sequence ID" value="CCK67863.1"/>
    <property type="molecule type" value="Genomic_DNA"/>
</dbReference>
<dbReference type="GeneID" id="34523498"/>
<keyword evidence="8" id="KW-0539">Nucleus</keyword>
<evidence type="ECO:0000256" key="3">
    <source>
        <dbReference type="ARBA" id="ARBA00005043"/>
    </source>
</evidence>
<dbReference type="STRING" id="1071383.J7RE80"/>
<protein>
    <recommendedName>
        <fullName evidence="5">Elongator complex protein 4</fullName>
    </recommendedName>
</protein>
<proteinExistence type="inferred from homology"/>
<dbReference type="GO" id="GO:0002098">
    <property type="term" value="P:tRNA wobble uridine modification"/>
    <property type="evidence" value="ECO:0007669"/>
    <property type="project" value="EnsemblFungi"/>
</dbReference>
<dbReference type="KEGG" id="kng:KNAG_0A01740"/>
<evidence type="ECO:0000313" key="11">
    <source>
        <dbReference type="Proteomes" id="UP000006310"/>
    </source>
</evidence>
<feature type="compositionally biased region" description="Low complexity" evidence="9">
    <location>
        <begin position="417"/>
        <end position="438"/>
    </location>
</feature>
<name>J7RE80_HUIN7</name>
<sequence length="451" mass="48726">MSFRKRGEVLNGRNGVGGVRGIPTGRGLPRRPGGIPTRTADVAAELSQLDIRGGESPLAGHVGVRPSPLSANLVTSTGCGDLDKILGHMGLPLGSSLLVEEETTTDFSSVLCKMYAAQSVVYARAAVSQGATSREEQGTHLVVLSGNADFARELPGVYQGSRRDVKKTRIAEEESKLSVQNLNDDTPQRTPTRYTDLKIAWKYKLADERGQEGGKLPEQGPGDYTAQFDITTRMIPAASVPGEITMINPVQQSVQTVLAQLEAVLQRHRGSLVRILAPQFLHPAAYPPGAFAPSYAVALVHGLQSTLRKHSGQCVLMASTPRDILSPMLACQIENLFDGVIDLDPFPQDMLQYLEKIYRAQPGKVQHGLLHVTKLPVLSAYGEMHERRSHWAFKNGKKRFEIEEWSIPVDDDAAGETPAASTSSSTASPTASTAASTTDRPAQSTKHSIEY</sequence>
<dbReference type="OMA" id="NTTMWDD"/>
<evidence type="ECO:0000313" key="10">
    <source>
        <dbReference type="EMBL" id="CCK67863.1"/>
    </source>
</evidence>
<evidence type="ECO:0000256" key="6">
    <source>
        <dbReference type="ARBA" id="ARBA00022490"/>
    </source>
</evidence>
<keyword evidence="7" id="KW-0819">tRNA processing</keyword>
<dbReference type="GO" id="GO:0006357">
    <property type="term" value="P:regulation of transcription by RNA polymerase II"/>
    <property type="evidence" value="ECO:0007669"/>
    <property type="project" value="EnsemblFungi"/>
</dbReference>
<feature type="region of interest" description="Disordered" evidence="9">
    <location>
        <begin position="14"/>
        <end position="35"/>
    </location>
</feature>
<gene>
    <name evidence="10" type="primary">KNAG0A01740</name>
    <name evidence="10" type="ordered locus">KNAG_0A01740</name>
</gene>